<keyword evidence="3" id="KW-0540">Nuclease</keyword>
<evidence type="ECO:0000256" key="4">
    <source>
        <dbReference type="ARBA" id="ARBA00022759"/>
    </source>
</evidence>
<keyword evidence="4" id="KW-0255">Endonuclease</keyword>
<dbReference type="GO" id="GO:0004519">
    <property type="term" value="F:endonuclease activity"/>
    <property type="evidence" value="ECO:0007669"/>
    <property type="project" value="UniProtKB-KW"/>
</dbReference>
<gene>
    <name evidence="10" type="primary">Asip-002</name>
</gene>
<dbReference type="FunFam" id="3.30.420.10:FF:000063">
    <property type="entry name" value="Retrovirus-related Pol polyprotein from transposon 297-like Protein"/>
    <property type="match status" value="1"/>
</dbReference>
<dbReference type="InterPro" id="IPR001584">
    <property type="entry name" value="Integrase_cat-core"/>
</dbReference>
<dbReference type="GO" id="GO:0015074">
    <property type="term" value="P:DNA integration"/>
    <property type="evidence" value="ECO:0007669"/>
    <property type="project" value="InterPro"/>
</dbReference>
<dbReference type="AlphaFoldDB" id="A0A6F9D7S3"/>
<evidence type="ECO:0000256" key="8">
    <source>
        <dbReference type="SAM" id="MobiDB-lite"/>
    </source>
</evidence>
<keyword evidence="5" id="KW-0378">Hydrolase</keyword>
<dbReference type="PANTHER" id="PTHR37984">
    <property type="entry name" value="PROTEIN CBG26694"/>
    <property type="match status" value="1"/>
</dbReference>
<dbReference type="EMBL" id="LR783111">
    <property type="protein sequence ID" value="CAB3223623.1"/>
    <property type="molecule type" value="mRNA"/>
</dbReference>
<keyword evidence="2" id="KW-0548">Nucleotidyltransferase</keyword>
<feature type="region of interest" description="Disordered" evidence="8">
    <location>
        <begin position="548"/>
        <end position="611"/>
    </location>
</feature>
<dbReference type="SUPFAM" id="SSF56672">
    <property type="entry name" value="DNA/RNA polymerases"/>
    <property type="match status" value="1"/>
</dbReference>
<evidence type="ECO:0000256" key="5">
    <source>
        <dbReference type="ARBA" id="ARBA00022801"/>
    </source>
</evidence>
<feature type="domain" description="Integrase catalytic" evidence="9">
    <location>
        <begin position="305"/>
        <end position="471"/>
    </location>
</feature>
<dbReference type="FunFam" id="1.10.340.70:FF:000003">
    <property type="entry name" value="Protein CBG25708"/>
    <property type="match status" value="1"/>
</dbReference>
<evidence type="ECO:0000259" key="9">
    <source>
        <dbReference type="PROSITE" id="PS50994"/>
    </source>
</evidence>
<dbReference type="Gene3D" id="3.30.420.10">
    <property type="entry name" value="Ribonuclease H-like superfamily/Ribonuclease H"/>
    <property type="match status" value="1"/>
</dbReference>
<reference evidence="10" key="1">
    <citation type="submission" date="2020-04" db="EMBL/GenBank/DDBJ databases">
        <authorList>
            <person name="Neveu A P."/>
        </authorList>
    </citation>
    <scope>NUCLEOTIDE SEQUENCE</scope>
    <source>
        <tissue evidence="10">Whole embryo</tissue>
    </source>
</reference>
<dbReference type="InterPro" id="IPR041588">
    <property type="entry name" value="Integrase_H2C2"/>
</dbReference>
<evidence type="ECO:0000256" key="1">
    <source>
        <dbReference type="ARBA" id="ARBA00022679"/>
    </source>
</evidence>
<dbReference type="SUPFAM" id="SSF53098">
    <property type="entry name" value="Ribonuclease H-like"/>
    <property type="match status" value="1"/>
</dbReference>
<dbReference type="Pfam" id="PF00665">
    <property type="entry name" value="rve"/>
    <property type="match status" value="1"/>
</dbReference>
<dbReference type="GO" id="GO:0003964">
    <property type="term" value="F:RNA-directed DNA polymerase activity"/>
    <property type="evidence" value="ECO:0007669"/>
    <property type="project" value="UniProtKB-KW"/>
</dbReference>
<proteinExistence type="evidence at transcript level"/>
<evidence type="ECO:0000256" key="3">
    <source>
        <dbReference type="ARBA" id="ARBA00022722"/>
    </source>
</evidence>
<organism evidence="10">
    <name type="scientific">Phallusia mammillata</name>
    <dbReference type="NCBI Taxonomy" id="59560"/>
    <lineage>
        <taxon>Eukaryota</taxon>
        <taxon>Metazoa</taxon>
        <taxon>Chordata</taxon>
        <taxon>Tunicata</taxon>
        <taxon>Ascidiacea</taxon>
        <taxon>Phlebobranchia</taxon>
        <taxon>Ascidiidae</taxon>
        <taxon>Phallusia</taxon>
    </lineage>
</organism>
<dbReference type="InterPro" id="IPR036397">
    <property type="entry name" value="RNaseH_sf"/>
</dbReference>
<name>A0A6F9D7S3_9ASCI</name>
<dbReference type="InterPro" id="IPR050951">
    <property type="entry name" value="Retrovirus_Pol_polyprotein"/>
</dbReference>
<dbReference type="GO" id="GO:0003676">
    <property type="term" value="F:nucleic acid binding"/>
    <property type="evidence" value="ECO:0007669"/>
    <property type="project" value="InterPro"/>
</dbReference>
<evidence type="ECO:0000256" key="2">
    <source>
        <dbReference type="ARBA" id="ARBA00022695"/>
    </source>
</evidence>
<keyword evidence="6" id="KW-0695">RNA-directed DNA polymerase</keyword>
<evidence type="ECO:0000256" key="6">
    <source>
        <dbReference type="ARBA" id="ARBA00022918"/>
    </source>
</evidence>
<evidence type="ECO:0000313" key="10">
    <source>
        <dbReference type="EMBL" id="CAB3223623.1"/>
    </source>
</evidence>
<dbReference type="Pfam" id="PF17921">
    <property type="entry name" value="Integrase_H2C2"/>
    <property type="match status" value="1"/>
</dbReference>
<dbReference type="PANTHER" id="PTHR37984:SF5">
    <property type="entry name" value="PROTEIN NYNRIN-LIKE"/>
    <property type="match status" value="1"/>
</dbReference>
<dbReference type="CDD" id="cd09274">
    <property type="entry name" value="RNase_HI_RT_Ty3"/>
    <property type="match status" value="1"/>
</dbReference>
<keyword evidence="1" id="KW-0808">Transferase</keyword>
<feature type="compositionally biased region" description="Basic residues" evidence="8">
    <location>
        <begin position="597"/>
        <end position="611"/>
    </location>
</feature>
<dbReference type="InterPro" id="IPR043502">
    <property type="entry name" value="DNA/RNA_pol_sf"/>
</dbReference>
<dbReference type="InterPro" id="IPR041373">
    <property type="entry name" value="RT_RNaseH"/>
</dbReference>
<protein>
    <recommendedName>
        <fullName evidence="7">Gypsy retrotransposon integrase-like protein 1</fullName>
    </recommendedName>
</protein>
<dbReference type="PROSITE" id="PS50994">
    <property type="entry name" value="INTEGRASE"/>
    <property type="match status" value="1"/>
</dbReference>
<evidence type="ECO:0000256" key="7">
    <source>
        <dbReference type="ARBA" id="ARBA00039658"/>
    </source>
</evidence>
<accession>A0A6F9D7S3</accession>
<dbReference type="Pfam" id="PF17917">
    <property type="entry name" value="RT_RNaseH"/>
    <property type="match status" value="1"/>
</dbReference>
<dbReference type="Gene3D" id="1.10.340.70">
    <property type="match status" value="1"/>
</dbReference>
<sequence>MLSSNNVLTHFDQTLPVGIACDASYVGIGAVLFHRYPDGSERPIANASKTLTDSQRNYSQIQKKALAIVYALKKFYQYLFGRKFILMTDHKPLLSLFGPNKATPALAANRLARWALFLNQFSYDIVYRKTSEHQNTDVLSRLPVGQDPVFDGKESAHDVDTVCNIRTLSLQVQPSDSYSLQKETAKDPTLTKVMRYTREGWPAKFRVEDINDPAESFRKIKESLSTCYGCLLYGSRAVIPESIRPKVLKLLHEGHLGMQRMKQLARTAVYWPNIDRDIVDLCRKCNTCAVYQNAPSKVALHPWMSPEKPWSRLHVDHAINFMGYNWLLLIDAYSKYPCIHPTQSISAKTTIDLLENDFSHFGYPHTLVTDNAPTFMSEQFQNYCKERGIVHVTGAPYHPATNGAAERLVQTFKQALRKSSSPPKEALLEFLMQYRRTPAGSGYSPSELSNHRQMRTKIDALLPSPAHTTQGIQSKIATKSQFLVRRANVYSYKVGDPCYVLYFGPRHNQQPRWVAAKVIKRHGCRSVEVRVIPRGPIWRRHIEQLRPRYATEEDENPADDPNPVSERINEEIPDTTQSSPPKVADPEHLEYGPGNPRRSKRQRKPRQLLCC</sequence>
<dbReference type="GO" id="GO:0016787">
    <property type="term" value="F:hydrolase activity"/>
    <property type="evidence" value="ECO:0007669"/>
    <property type="project" value="UniProtKB-KW"/>
</dbReference>
<dbReference type="InterPro" id="IPR012337">
    <property type="entry name" value="RNaseH-like_sf"/>
</dbReference>